<protein>
    <submittedName>
        <fullName evidence="1">WYL domain-containing protein</fullName>
    </submittedName>
</protein>
<dbReference type="RefSeq" id="WP_106840124.1">
    <property type="nucleotide sequence ID" value="NZ_JBCNIW010000002.1"/>
</dbReference>
<sequence>MNLFDKIHNYQLVTRLDEAGVYPVTSHEKAWLALMLANPSAGEIFEPATLDKLRRLTDMSESESTEQERFVEKAQTQAKQLWSPHVRTLRRIILGKNHIKITAATNKGRVFRDQRGVPYKLEYSLAKKAWYLIWLNMSSNRVITTPLHLIRSVDELYIEDVWYDSFLPTISKQIQQRKQMAKIVIIRRYNAELQRILYAFSCFDKEVAFDPELQVYTITLHFLSDEQEFILSRIRFLGLRVKIVENDQLKQRMAESATNALARYTEPPL</sequence>
<dbReference type="AlphaFoldDB" id="A0A2P7V2L3"/>
<organism evidence="1 2">
    <name type="scientific">Brevibacillus fortis</name>
    <dbReference type="NCBI Taxonomy" id="2126352"/>
    <lineage>
        <taxon>Bacteria</taxon>
        <taxon>Bacillati</taxon>
        <taxon>Bacillota</taxon>
        <taxon>Bacilli</taxon>
        <taxon>Bacillales</taxon>
        <taxon>Paenibacillaceae</taxon>
        <taxon>Brevibacillus</taxon>
    </lineage>
</organism>
<reference evidence="1 2" key="1">
    <citation type="submission" date="2018-03" db="EMBL/GenBank/DDBJ databases">
        <title>Brevisbacillus phylogenomics.</title>
        <authorList>
            <person name="Dunlap C."/>
        </authorList>
    </citation>
    <scope>NUCLEOTIDE SEQUENCE [LARGE SCALE GENOMIC DNA]</scope>
    <source>
        <strain evidence="1 2">NRRL NRS-1210</strain>
    </source>
</reference>
<dbReference type="Proteomes" id="UP000240419">
    <property type="component" value="Unassembled WGS sequence"/>
</dbReference>
<accession>A0A2P7V2L3</accession>
<gene>
    <name evidence="1" type="ORF">C7R93_18105</name>
</gene>
<name>A0A2P7V2L3_9BACL</name>
<comment type="caution">
    <text evidence="1">The sequence shown here is derived from an EMBL/GenBank/DDBJ whole genome shotgun (WGS) entry which is preliminary data.</text>
</comment>
<dbReference type="OrthoDB" id="2858389at2"/>
<keyword evidence="2" id="KW-1185">Reference proteome</keyword>
<dbReference type="EMBL" id="PXZM01000029">
    <property type="protein sequence ID" value="PSJ93433.1"/>
    <property type="molecule type" value="Genomic_DNA"/>
</dbReference>
<evidence type="ECO:0000313" key="1">
    <source>
        <dbReference type="EMBL" id="PSJ93433.1"/>
    </source>
</evidence>
<proteinExistence type="predicted"/>
<evidence type="ECO:0000313" key="2">
    <source>
        <dbReference type="Proteomes" id="UP000240419"/>
    </source>
</evidence>